<dbReference type="AlphaFoldDB" id="A0A7W0CB90"/>
<organism evidence="1 2">
    <name type="scientific">Desulfosalsimonas propionicica</name>
    <dbReference type="NCBI Taxonomy" id="332175"/>
    <lineage>
        <taxon>Bacteria</taxon>
        <taxon>Pseudomonadati</taxon>
        <taxon>Thermodesulfobacteriota</taxon>
        <taxon>Desulfobacteria</taxon>
        <taxon>Desulfobacterales</taxon>
        <taxon>Desulfosalsimonadaceae</taxon>
        <taxon>Desulfosalsimonas</taxon>
    </lineage>
</organism>
<keyword evidence="2" id="KW-1185">Reference proteome</keyword>
<evidence type="ECO:0000313" key="1">
    <source>
        <dbReference type="EMBL" id="MBA2882477.1"/>
    </source>
</evidence>
<accession>A0A7W0CB90</accession>
<name>A0A7W0CB90_9BACT</name>
<dbReference type="Proteomes" id="UP000525298">
    <property type="component" value="Unassembled WGS sequence"/>
</dbReference>
<sequence length="117" mass="13013">MAANGAIFIGWNRPVPGKEQQAMKLWQDSMEYFEKLRTEGRIESFDPVLLTAHGGNLNGFVFIKGDQQELDKVRREDSFVENVIKGGIYLQDYGVVQGFVGDGLANVFGKWSKAIGA</sequence>
<dbReference type="RefSeq" id="WP_181552115.1">
    <property type="nucleotide sequence ID" value="NZ_JACDUS010000010.1"/>
</dbReference>
<proteinExistence type="predicted"/>
<reference evidence="1 2" key="1">
    <citation type="submission" date="2020-07" db="EMBL/GenBank/DDBJ databases">
        <title>Genomic Encyclopedia of Type Strains, Phase IV (KMG-IV): sequencing the most valuable type-strain genomes for metagenomic binning, comparative biology and taxonomic classification.</title>
        <authorList>
            <person name="Goeker M."/>
        </authorList>
    </citation>
    <scope>NUCLEOTIDE SEQUENCE [LARGE SCALE GENOMIC DNA]</scope>
    <source>
        <strain evidence="1 2">DSM 17721</strain>
    </source>
</reference>
<evidence type="ECO:0008006" key="3">
    <source>
        <dbReference type="Google" id="ProtNLM"/>
    </source>
</evidence>
<comment type="caution">
    <text evidence="1">The sequence shown here is derived from an EMBL/GenBank/DDBJ whole genome shotgun (WGS) entry which is preliminary data.</text>
</comment>
<protein>
    <recommendedName>
        <fullName evidence="3">YCII-related domain-containing protein</fullName>
    </recommendedName>
</protein>
<dbReference type="EMBL" id="JACDUS010000010">
    <property type="protein sequence ID" value="MBA2882477.1"/>
    <property type="molecule type" value="Genomic_DNA"/>
</dbReference>
<evidence type="ECO:0000313" key="2">
    <source>
        <dbReference type="Proteomes" id="UP000525298"/>
    </source>
</evidence>
<gene>
    <name evidence="1" type="ORF">HNR65_002829</name>
</gene>